<organism evidence="2 3">
    <name type="scientific">Actinophytocola algeriensis</name>
    <dbReference type="NCBI Taxonomy" id="1768010"/>
    <lineage>
        <taxon>Bacteria</taxon>
        <taxon>Bacillati</taxon>
        <taxon>Actinomycetota</taxon>
        <taxon>Actinomycetes</taxon>
        <taxon>Pseudonocardiales</taxon>
        <taxon>Pseudonocardiaceae</taxon>
    </lineage>
</organism>
<protein>
    <submittedName>
        <fullName evidence="2">Uncharacterized protein (TIGR03086 family)</fullName>
    </submittedName>
</protein>
<dbReference type="Proteomes" id="UP000520767">
    <property type="component" value="Unassembled WGS sequence"/>
</dbReference>
<reference evidence="2 3" key="1">
    <citation type="submission" date="2020-08" db="EMBL/GenBank/DDBJ databases">
        <title>Genomic Encyclopedia of Type Strains, Phase III (KMG-III): the genomes of soil and plant-associated and newly described type strains.</title>
        <authorList>
            <person name="Whitman W."/>
        </authorList>
    </citation>
    <scope>NUCLEOTIDE SEQUENCE [LARGE SCALE GENOMIC DNA]</scope>
    <source>
        <strain evidence="2 3">CECT 8960</strain>
    </source>
</reference>
<feature type="domain" description="Mycothiol-dependent maleylpyruvate isomerase metal-binding" evidence="1">
    <location>
        <begin position="18"/>
        <end position="134"/>
    </location>
</feature>
<dbReference type="InterPro" id="IPR017520">
    <property type="entry name" value="CHP03086"/>
</dbReference>
<dbReference type="Gene3D" id="1.20.120.450">
    <property type="entry name" value="dinb family like domain"/>
    <property type="match status" value="1"/>
</dbReference>
<sequence>MSIALDLRDLREANRRVLATTTEIVAQVRADQLDLPTPCDGWSVRDLLRHMVGNNNGFAGAALGRPPDAAVWDGVDVTDPAGEFPASAERVVAAFASVEPLTGTFAVLGYGDVPAAQAVGMYFIDYLAHGWDVAVSIGVDPGLDQDACAAVLRIGAAWPRDSPAIWGPGAPFGRRVDVPGDASVADRMLGFLGRFPVWPG</sequence>
<dbReference type="InterPro" id="IPR017517">
    <property type="entry name" value="Maleyloyr_isom"/>
</dbReference>
<dbReference type="RefSeq" id="WP_184816223.1">
    <property type="nucleotide sequence ID" value="NZ_JACHJQ010000012.1"/>
</dbReference>
<comment type="caution">
    <text evidence="2">The sequence shown here is derived from an EMBL/GenBank/DDBJ whole genome shotgun (WGS) entry which is preliminary data.</text>
</comment>
<dbReference type="NCBIfam" id="TIGR03083">
    <property type="entry name" value="maleylpyruvate isomerase family mycothiol-dependent enzyme"/>
    <property type="match status" value="1"/>
</dbReference>
<dbReference type="InterPro" id="IPR034660">
    <property type="entry name" value="DinB/YfiT-like"/>
</dbReference>
<dbReference type="NCBIfam" id="TIGR03086">
    <property type="entry name" value="TIGR03086 family metal-binding protein"/>
    <property type="match status" value="1"/>
</dbReference>
<evidence type="ECO:0000313" key="2">
    <source>
        <dbReference type="EMBL" id="MBB4912217.1"/>
    </source>
</evidence>
<evidence type="ECO:0000313" key="3">
    <source>
        <dbReference type="Proteomes" id="UP000520767"/>
    </source>
</evidence>
<evidence type="ECO:0000259" key="1">
    <source>
        <dbReference type="Pfam" id="PF11716"/>
    </source>
</evidence>
<gene>
    <name evidence="2" type="ORF">FHR82_008488</name>
</gene>
<keyword evidence="3" id="KW-1185">Reference proteome</keyword>
<name>A0A7W7QEP1_9PSEU</name>
<proteinExistence type="predicted"/>
<dbReference type="AlphaFoldDB" id="A0A7W7QEP1"/>
<accession>A0A7W7QEP1</accession>
<dbReference type="GO" id="GO:0046872">
    <property type="term" value="F:metal ion binding"/>
    <property type="evidence" value="ECO:0007669"/>
    <property type="project" value="InterPro"/>
</dbReference>
<dbReference type="InterPro" id="IPR024344">
    <property type="entry name" value="MDMPI_metal-binding"/>
</dbReference>
<dbReference type="Pfam" id="PF11716">
    <property type="entry name" value="MDMPI_N"/>
    <property type="match status" value="1"/>
</dbReference>
<dbReference type="SUPFAM" id="SSF109854">
    <property type="entry name" value="DinB/YfiT-like putative metalloenzymes"/>
    <property type="match status" value="1"/>
</dbReference>
<dbReference type="EMBL" id="JACHJQ010000012">
    <property type="protein sequence ID" value="MBB4912217.1"/>
    <property type="molecule type" value="Genomic_DNA"/>
</dbReference>